<organism evidence="2 3">
    <name type="scientific">Opacimonas viscosa</name>
    <dbReference type="NCBI Taxonomy" id="2961944"/>
    <lineage>
        <taxon>Bacteria</taxon>
        <taxon>Pseudomonadati</taxon>
        <taxon>Pseudomonadota</taxon>
        <taxon>Gammaproteobacteria</taxon>
        <taxon>Alteromonadales</taxon>
        <taxon>Alteromonadaceae</taxon>
        <taxon>Opacimonas</taxon>
    </lineage>
</organism>
<accession>A0AA42BQH0</accession>
<name>A0AA42BQH0_9ALTE</name>
<dbReference type="Proteomes" id="UP001165413">
    <property type="component" value="Unassembled WGS sequence"/>
</dbReference>
<comment type="caution">
    <text evidence="2">The sequence shown here is derived from an EMBL/GenBank/DDBJ whole genome shotgun (WGS) entry which is preliminary data.</text>
</comment>
<evidence type="ECO:0000256" key="1">
    <source>
        <dbReference type="SAM" id="Phobius"/>
    </source>
</evidence>
<protein>
    <submittedName>
        <fullName evidence="2">DUF3149 domain-containing protein</fullName>
    </submittedName>
</protein>
<keyword evidence="3" id="KW-1185">Reference proteome</keyword>
<keyword evidence="1" id="KW-0812">Transmembrane</keyword>
<dbReference type="AlphaFoldDB" id="A0AA42BQH0"/>
<evidence type="ECO:0000313" key="2">
    <source>
        <dbReference type="EMBL" id="MCP3429476.1"/>
    </source>
</evidence>
<keyword evidence="1" id="KW-1133">Transmembrane helix</keyword>
<dbReference type="Pfam" id="PF11346">
    <property type="entry name" value="DUF3149"/>
    <property type="match status" value="1"/>
</dbReference>
<keyword evidence="1" id="KW-0472">Membrane</keyword>
<reference evidence="2" key="1">
    <citation type="submission" date="2022-07" db="EMBL/GenBank/DDBJ databases">
        <title>Characterization of the Novel Bacterium Alteromonas immobilis LMIT006 and Alteromonas gregis LMIT007.</title>
        <authorList>
            <person name="Lin X."/>
        </authorList>
    </citation>
    <scope>NUCLEOTIDE SEQUENCE</scope>
    <source>
        <strain evidence="2">LMIT007</strain>
    </source>
</reference>
<dbReference type="InterPro" id="IPR021494">
    <property type="entry name" value="DUF3149"/>
</dbReference>
<gene>
    <name evidence="2" type="ORF">NLF92_11015</name>
</gene>
<dbReference type="RefSeq" id="WP_254101853.1">
    <property type="nucleotide sequence ID" value="NZ_JANATA010000022.1"/>
</dbReference>
<sequence length="41" mass="4611">MIDLLLTDPVAWGSVLGIFIIVVMCAYYAYMFIHNSADESK</sequence>
<dbReference type="EMBL" id="JANATA010000022">
    <property type="protein sequence ID" value="MCP3429476.1"/>
    <property type="molecule type" value="Genomic_DNA"/>
</dbReference>
<feature type="transmembrane region" description="Helical" evidence="1">
    <location>
        <begin position="12"/>
        <end position="33"/>
    </location>
</feature>
<evidence type="ECO:0000313" key="3">
    <source>
        <dbReference type="Proteomes" id="UP001165413"/>
    </source>
</evidence>
<proteinExistence type="predicted"/>